<evidence type="ECO:0000313" key="2">
    <source>
        <dbReference type="EMBL" id="CAD2214884.1"/>
    </source>
</evidence>
<dbReference type="AlphaFoldDB" id="A0A7G2C710"/>
<reference evidence="2 3" key="1">
    <citation type="submission" date="2020-08" db="EMBL/GenBank/DDBJ databases">
        <authorList>
            <person name="Newling K."/>
            <person name="Davey J."/>
            <person name="Forrester S."/>
        </authorList>
    </citation>
    <scope>NUCLEOTIDE SEQUENCE [LARGE SCALE GENOMIC DNA]</scope>
    <source>
        <strain evidence="3">Crithidia deanei Carvalho (ATCC PRA-265)</strain>
    </source>
</reference>
<evidence type="ECO:0000313" key="3">
    <source>
        <dbReference type="Proteomes" id="UP000515908"/>
    </source>
</evidence>
<evidence type="ECO:0000256" key="1">
    <source>
        <dbReference type="SAM" id="MobiDB-lite"/>
    </source>
</evidence>
<protein>
    <submittedName>
        <fullName evidence="2">Uncharacterized protein</fullName>
    </submittedName>
</protein>
<dbReference type="VEuPathDB" id="TriTrypDB:ADEAN_000233700"/>
<feature type="compositionally biased region" description="Polar residues" evidence="1">
    <location>
        <begin position="207"/>
        <end position="220"/>
    </location>
</feature>
<accession>A0A7G2C710</accession>
<name>A0A7G2C710_9TRYP</name>
<proteinExistence type="predicted"/>
<feature type="region of interest" description="Disordered" evidence="1">
    <location>
        <begin position="197"/>
        <end position="220"/>
    </location>
</feature>
<sequence length="415" mass="45843">MQLGRQAAADSKCLVLFPFTVLKELATSAKQTSESVLSFDVDLQESFKKEEQLAGTRLRSLCTLLSSEGPHCRRRVLHFTECLLAGFFVCGDTSGKLSSLHTSENSNDELLAILVMLRSLAAPETEVHLCCDDPELLQMVVDSGDAFRGGSVVLLSSSSPEEMQDFSTGLINDNPVLDLGLDFEPKLAVTADLKATSEEGKKLEEISTGNSPAAKQDTTSPWLEMLNEADDGESFPAPTTTMVSAPETEMTTTPHEEDHHPLEVDLMNVYQSPHDVIPVGQKMKEAAEMGTVFDEFDVLNPEDLELMEANEAARRSPLSLEGNTGKKRRRSLLEKEYLQNRGLSNKERYQTARTLSNMSGARVPFNLRYNVVEANVNHPKNRELKKSYEAGLQKSAVFIRRKTCLDGHSQNGTNE</sequence>
<gene>
    <name evidence="2" type="ORF">ADEAN_000233700</name>
</gene>
<organism evidence="2 3">
    <name type="scientific">Angomonas deanei</name>
    <dbReference type="NCBI Taxonomy" id="59799"/>
    <lineage>
        <taxon>Eukaryota</taxon>
        <taxon>Discoba</taxon>
        <taxon>Euglenozoa</taxon>
        <taxon>Kinetoplastea</taxon>
        <taxon>Metakinetoplastina</taxon>
        <taxon>Trypanosomatida</taxon>
        <taxon>Trypanosomatidae</taxon>
        <taxon>Strigomonadinae</taxon>
        <taxon>Angomonas</taxon>
    </lineage>
</organism>
<dbReference type="EMBL" id="LR877148">
    <property type="protein sequence ID" value="CAD2214884.1"/>
    <property type="molecule type" value="Genomic_DNA"/>
</dbReference>
<dbReference type="Proteomes" id="UP000515908">
    <property type="component" value="Chromosome 04"/>
</dbReference>
<keyword evidence="3" id="KW-1185">Reference proteome</keyword>